<name>A0A8S5RKY1_9VIRU</name>
<keyword evidence="1" id="KW-0472">Membrane</keyword>
<sequence length="39" mass="4561">MKTSVFYGLSNSYSIAIYNEILSRSLVIEFVSWFYVFSV</sequence>
<protein>
    <submittedName>
        <fullName evidence="2">Uncharacterized protein</fullName>
    </submittedName>
</protein>
<accession>A0A8S5RKY1</accession>
<feature type="transmembrane region" description="Helical" evidence="1">
    <location>
        <begin position="21"/>
        <end position="38"/>
    </location>
</feature>
<organism evidence="2">
    <name type="scientific">virus sp. ctBM815</name>
    <dbReference type="NCBI Taxonomy" id="2825806"/>
    <lineage>
        <taxon>Viruses</taxon>
    </lineage>
</organism>
<proteinExistence type="predicted"/>
<reference evidence="2" key="1">
    <citation type="journal article" date="2021" name="Proc. Natl. Acad. Sci. U.S.A.">
        <title>A Catalog of Tens of Thousands of Viruses from Human Metagenomes Reveals Hidden Associations with Chronic Diseases.</title>
        <authorList>
            <person name="Tisza M.J."/>
            <person name="Buck C.B."/>
        </authorList>
    </citation>
    <scope>NUCLEOTIDE SEQUENCE</scope>
    <source>
        <strain evidence="2">CtBM815</strain>
    </source>
</reference>
<evidence type="ECO:0000313" key="2">
    <source>
        <dbReference type="EMBL" id="DAE31709.1"/>
    </source>
</evidence>
<dbReference type="EMBL" id="BK059109">
    <property type="protein sequence ID" value="DAE31709.1"/>
    <property type="molecule type" value="Genomic_DNA"/>
</dbReference>
<keyword evidence="1" id="KW-0812">Transmembrane</keyword>
<keyword evidence="1" id="KW-1133">Transmembrane helix</keyword>
<evidence type="ECO:0000256" key="1">
    <source>
        <dbReference type="SAM" id="Phobius"/>
    </source>
</evidence>